<dbReference type="SUPFAM" id="SSF54001">
    <property type="entry name" value="Cysteine proteinases"/>
    <property type="match status" value="1"/>
</dbReference>
<dbReference type="InterPro" id="IPR038765">
    <property type="entry name" value="Papain-like_cys_pep_sf"/>
</dbReference>
<evidence type="ECO:0000313" key="6">
    <source>
        <dbReference type="RefSeq" id="XP_046601251.1"/>
    </source>
</evidence>
<dbReference type="Pfam" id="PF01067">
    <property type="entry name" value="Calpain_III"/>
    <property type="match status" value="1"/>
</dbReference>
<dbReference type="PANTHER" id="PTHR10183:SF433">
    <property type="entry name" value="CALPAIN-A-RELATED"/>
    <property type="match status" value="1"/>
</dbReference>
<gene>
    <name evidence="6" type="primary">LOC107219812</name>
</gene>
<dbReference type="Pfam" id="PF00648">
    <property type="entry name" value="Peptidase_C2"/>
    <property type="match status" value="1"/>
</dbReference>
<comment type="similarity">
    <text evidence="1">Belongs to the peptidase C2 family.</text>
</comment>
<dbReference type="PROSITE" id="PS50203">
    <property type="entry name" value="CALPAIN_CAT"/>
    <property type="match status" value="1"/>
</dbReference>
<feature type="domain" description="EF-hand" evidence="4">
    <location>
        <begin position="644"/>
        <end position="679"/>
    </location>
</feature>
<keyword evidence="5" id="KW-1185">Reference proteome</keyword>
<dbReference type="Gene3D" id="2.60.120.380">
    <property type="match status" value="1"/>
</dbReference>
<evidence type="ECO:0000259" key="4">
    <source>
        <dbReference type="PROSITE" id="PS50222"/>
    </source>
</evidence>
<dbReference type="InterPro" id="IPR022684">
    <property type="entry name" value="Calpain_cysteine_protease"/>
</dbReference>
<dbReference type="PANTHER" id="PTHR10183">
    <property type="entry name" value="CALPAIN"/>
    <property type="match status" value="1"/>
</dbReference>
<feature type="domain" description="Calpain catalytic" evidence="3">
    <location>
        <begin position="102"/>
        <end position="395"/>
    </location>
</feature>
<accession>A0ABM3GLW5</accession>
<protein>
    <submittedName>
        <fullName evidence="6">Calpain-A-like</fullName>
    </submittedName>
</protein>
<dbReference type="SUPFAM" id="SSF49758">
    <property type="entry name" value="Calpain large subunit, middle domain (domain III)"/>
    <property type="match status" value="1"/>
</dbReference>
<organism evidence="5 6">
    <name type="scientific">Neodiprion lecontei</name>
    <name type="common">Redheaded pine sawfly</name>
    <dbReference type="NCBI Taxonomy" id="441921"/>
    <lineage>
        <taxon>Eukaryota</taxon>
        <taxon>Metazoa</taxon>
        <taxon>Ecdysozoa</taxon>
        <taxon>Arthropoda</taxon>
        <taxon>Hexapoda</taxon>
        <taxon>Insecta</taxon>
        <taxon>Pterygota</taxon>
        <taxon>Neoptera</taxon>
        <taxon>Endopterygota</taxon>
        <taxon>Hymenoptera</taxon>
        <taxon>Tenthredinoidea</taxon>
        <taxon>Diprionidae</taxon>
        <taxon>Diprioninae</taxon>
        <taxon>Neodiprion</taxon>
    </lineage>
</organism>
<dbReference type="InterPro" id="IPR022683">
    <property type="entry name" value="Calpain_III"/>
</dbReference>
<proteinExistence type="inferred from homology"/>
<dbReference type="Proteomes" id="UP000829291">
    <property type="component" value="Chromosome 7"/>
</dbReference>
<dbReference type="InterPro" id="IPR011992">
    <property type="entry name" value="EF-hand-dom_pair"/>
</dbReference>
<dbReference type="SMART" id="SM00230">
    <property type="entry name" value="CysPc"/>
    <property type="match status" value="1"/>
</dbReference>
<dbReference type="GeneID" id="107219812"/>
<dbReference type="InterPro" id="IPR002048">
    <property type="entry name" value="EF_hand_dom"/>
</dbReference>
<evidence type="ECO:0000259" key="3">
    <source>
        <dbReference type="PROSITE" id="PS50203"/>
    </source>
</evidence>
<dbReference type="Gene3D" id="1.10.238.10">
    <property type="entry name" value="EF-hand"/>
    <property type="match status" value="1"/>
</dbReference>
<dbReference type="InterPro" id="IPR036213">
    <property type="entry name" value="Calpain_III_sf"/>
</dbReference>
<dbReference type="InterPro" id="IPR033883">
    <property type="entry name" value="C2_III"/>
</dbReference>
<dbReference type="PROSITE" id="PS50222">
    <property type="entry name" value="EF_HAND_2"/>
    <property type="match status" value="1"/>
</dbReference>
<dbReference type="SUPFAM" id="SSF47473">
    <property type="entry name" value="EF-hand"/>
    <property type="match status" value="1"/>
</dbReference>
<sequence>MLTRNFDITPNPVTFGTSLEEVEKKLDDANLDVSNKGNSTSNRRNAPLKFLGGGIFNSGDIYRHYPPETIFKLGDKGSGLRSRGEIQDFHRLKQEHLSRETLFEDATFLKPSSIWTDGHEADYIEDIEWKRPKELSDDPKFYVEGGSRFDMKQVLFGDRWLLASISSLAMHPDVLNQVVPKEQSFEDKEYAGIFHFRFWQYGRWIDVVIDDFLPTQYGKMVSSHSSTANEFWSPLLVKAYAKLYGSWNVISGGRASEAMQDFTGGIIRMYKAEESLDLFDILLKDHQRNALMSCVMKETFKRFGIFCRHAYSITKVCAFDNFRLLGLRNTCGYEKEWTGAWSDKHLFRNSSLKWKCIPESKKKEVSLQIDDDGEFWMSYEDFQAFFRDIEVCYLNPFSSTDTNSKKKWQSYAFEGKWVRGVTAGGDGTSLGMFHQNPQYSITVDSPDENSDQCTVIVALMQKHRRAKNEESPPLNFAIYPLDGNGDIPKPLTTDYFAFNSRVGEDSSWTTQLPREFTSRVELSPGSYCIVPYTTKPHDEGEFLLRVFCDGPASMAVYDEEIGFGEEGTMVSDHGLSDEDAQLLFAVFKKVSQGELEINWKQLQEMLRKDPREVFNENTCRNMVILMDELDSGKLGFGEYNALRMNIKKWKDVFFAYDADCLGYLRTSELKGALNSAGYRVNKQVLIKLVHRNQENPGKITFCEFVICALELKTMIETSQNVA</sequence>
<dbReference type="SMART" id="SM00720">
    <property type="entry name" value="calpain_III"/>
    <property type="match status" value="1"/>
</dbReference>
<dbReference type="CDD" id="cd00044">
    <property type="entry name" value="CysPc"/>
    <property type="match status" value="1"/>
</dbReference>
<dbReference type="RefSeq" id="XP_046601251.1">
    <property type="nucleotide sequence ID" value="XM_046745295.1"/>
</dbReference>
<dbReference type="InterPro" id="IPR022682">
    <property type="entry name" value="Calpain_domain_III"/>
</dbReference>
<reference evidence="6" key="1">
    <citation type="submission" date="2025-08" db="UniProtKB">
        <authorList>
            <consortium name="RefSeq"/>
        </authorList>
    </citation>
    <scope>IDENTIFICATION</scope>
    <source>
        <tissue evidence="6">Thorax and Abdomen</tissue>
    </source>
</reference>
<dbReference type="PRINTS" id="PR00704">
    <property type="entry name" value="CALPAIN"/>
</dbReference>
<name>A0ABM3GLW5_NEOLC</name>
<dbReference type="InterPro" id="IPR001300">
    <property type="entry name" value="Peptidase_C2_calpain_cat"/>
</dbReference>
<dbReference type="Gene3D" id="3.90.70.10">
    <property type="entry name" value="Cysteine proteinases"/>
    <property type="match status" value="1"/>
</dbReference>
<comment type="caution">
    <text evidence="2">Lacks conserved residue(s) required for the propagation of feature annotation.</text>
</comment>
<dbReference type="CDD" id="cd00214">
    <property type="entry name" value="Calpain_III"/>
    <property type="match status" value="1"/>
</dbReference>
<evidence type="ECO:0000256" key="2">
    <source>
        <dbReference type="PROSITE-ProRule" id="PRU00239"/>
    </source>
</evidence>
<evidence type="ECO:0000313" key="5">
    <source>
        <dbReference type="Proteomes" id="UP000829291"/>
    </source>
</evidence>
<evidence type="ECO:0000256" key="1">
    <source>
        <dbReference type="ARBA" id="ARBA00007623"/>
    </source>
</evidence>